<protein>
    <submittedName>
        <fullName evidence="2">Uncharacterized protein</fullName>
    </submittedName>
</protein>
<evidence type="ECO:0000256" key="1">
    <source>
        <dbReference type="SAM" id="Phobius"/>
    </source>
</evidence>
<dbReference type="EMBL" id="LAZR01036614">
    <property type="protein sequence ID" value="KKL24388.1"/>
    <property type="molecule type" value="Genomic_DNA"/>
</dbReference>
<keyword evidence="1" id="KW-0812">Transmembrane</keyword>
<name>A0A0F9EKI1_9ZZZZ</name>
<keyword evidence="1" id="KW-1133">Transmembrane helix</keyword>
<gene>
    <name evidence="2" type="ORF">LCGC14_2415810</name>
</gene>
<accession>A0A0F9EKI1</accession>
<dbReference type="AlphaFoldDB" id="A0A0F9EKI1"/>
<keyword evidence="1" id="KW-0472">Membrane</keyword>
<sequence length="89" mass="10079">MKKIYLVLIAIIVIVLVGIVIIVKRPKTAQEYFETGLTQFKKTIVFPKEYHKMSSEEYDEHRKMVISSSNSAIKSFTGMASSLTIAIPK</sequence>
<reference evidence="2" key="1">
    <citation type="journal article" date="2015" name="Nature">
        <title>Complex archaea that bridge the gap between prokaryotes and eukaryotes.</title>
        <authorList>
            <person name="Spang A."/>
            <person name="Saw J.H."/>
            <person name="Jorgensen S.L."/>
            <person name="Zaremba-Niedzwiedzka K."/>
            <person name="Martijn J."/>
            <person name="Lind A.E."/>
            <person name="van Eijk R."/>
            <person name="Schleper C."/>
            <person name="Guy L."/>
            <person name="Ettema T.J."/>
        </authorList>
    </citation>
    <scope>NUCLEOTIDE SEQUENCE</scope>
</reference>
<feature type="transmembrane region" description="Helical" evidence="1">
    <location>
        <begin position="6"/>
        <end position="23"/>
    </location>
</feature>
<organism evidence="2">
    <name type="scientific">marine sediment metagenome</name>
    <dbReference type="NCBI Taxonomy" id="412755"/>
    <lineage>
        <taxon>unclassified sequences</taxon>
        <taxon>metagenomes</taxon>
        <taxon>ecological metagenomes</taxon>
    </lineage>
</organism>
<evidence type="ECO:0000313" key="2">
    <source>
        <dbReference type="EMBL" id="KKL24388.1"/>
    </source>
</evidence>
<comment type="caution">
    <text evidence="2">The sequence shown here is derived from an EMBL/GenBank/DDBJ whole genome shotgun (WGS) entry which is preliminary data.</text>
</comment>
<proteinExistence type="predicted"/>